<dbReference type="SUPFAM" id="SSF53756">
    <property type="entry name" value="UDP-Glycosyltransferase/glycogen phosphorylase"/>
    <property type="match status" value="1"/>
</dbReference>
<dbReference type="GO" id="GO:0008761">
    <property type="term" value="F:UDP-N-acetylglucosamine 2-epimerase activity"/>
    <property type="evidence" value="ECO:0007669"/>
    <property type="project" value="UniProtKB-EC"/>
</dbReference>
<accession>A0A377B7T1</accession>
<dbReference type="EMBL" id="UGED01000008">
    <property type="protein sequence ID" value="STL47470.1"/>
    <property type="molecule type" value="Genomic_DNA"/>
</dbReference>
<dbReference type="EC" id="5.1.3.14" evidence="4"/>
<evidence type="ECO:0000313" key="7">
    <source>
        <dbReference type="EMBL" id="STL47470.1"/>
    </source>
</evidence>
<dbReference type="PANTHER" id="PTHR43174:SF2">
    <property type="entry name" value="UDP-N-ACETYLGLUCOSAMINE 2-EPIMERASE"/>
    <property type="match status" value="1"/>
</dbReference>
<evidence type="ECO:0000256" key="4">
    <source>
        <dbReference type="ARBA" id="ARBA00038858"/>
    </source>
</evidence>
<dbReference type="Gene3D" id="3.40.50.2000">
    <property type="entry name" value="Glycogen Phosphorylase B"/>
    <property type="match status" value="1"/>
</dbReference>
<dbReference type="AlphaFoldDB" id="A0A377B7T1"/>
<dbReference type="PANTHER" id="PTHR43174">
    <property type="entry name" value="UDP-N-ACETYLGLUCOSAMINE 2-EPIMERASE"/>
    <property type="match status" value="1"/>
</dbReference>
<gene>
    <name evidence="7" type="primary">rffE_1</name>
    <name evidence="7" type="ORF">NCTC9962_03291</name>
</gene>
<name>A0A377B7T1_ECOLX</name>
<keyword evidence="1 5" id="KW-0413">Isomerase</keyword>
<evidence type="ECO:0000256" key="2">
    <source>
        <dbReference type="ARBA" id="ARBA00036080"/>
    </source>
</evidence>
<feature type="domain" description="UDP-N-acetylglucosamine 2-epimerase" evidence="6">
    <location>
        <begin position="3"/>
        <end position="112"/>
    </location>
</feature>
<dbReference type="InterPro" id="IPR003331">
    <property type="entry name" value="UDP_GlcNAc_Epimerase_2_dom"/>
</dbReference>
<reference evidence="7 8" key="1">
    <citation type="submission" date="2018-06" db="EMBL/GenBank/DDBJ databases">
        <authorList>
            <consortium name="Pathogen Informatics"/>
            <person name="Doyle S."/>
        </authorList>
    </citation>
    <scope>NUCLEOTIDE SEQUENCE [LARGE SCALE GENOMIC DNA]</scope>
    <source>
        <strain evidence="7 8">NCTC9962</strain>
    </source>
</reference>
<evidence type="ECO:0000256" key="1">
    <source>
        <dbReference type="ARBA" id="ARBA00023235"/>
    </source>
</evidence>
<organism evidence="7 8">
    <name type="scientific">Escherichia coli</name>
    <dbReference type="NCBI Taxonomy" id="562"/>
    <lineage>
        <taxon>Bacteria</taxon>
        <taxon>Pseudomonadati</taxon>
        <taxon>Pseudomonadota</taxon>
        <taxon>Gammaproteobacteria</taxon>
        <taxon>Enterobacterales</taxon>
        <taxon>Enterobacteriaceae</taxon>
        <taxon>Escherichia</taxon>
    </lineage>
</organism>
<sequence length="113" mass="12497">MLKLFSIVPDYDLNIMQPGQGLTEITCRILEGLKPILAEFKPDVVLVHGDTTTTLATSLAAFYQRIPVGHVEAGLRTGDLYSPWPEEANRTLTGHLAMYHFSPTETSRQKLAA</sequence>
<comment type="catalytic activity">
    <reaction evidence="2">
        <text>UDP-N-acetyl-alpha-D-glucosamine = UDP-N-acetyl-alpha-D-mannosamine</text>
        <dbReference type="Rhea" id="RHEA:17213"/>
        <dbReference type="ChEBI" id="CHEBI:57705"/>
        <dbReference type="ChEBI" id="CHEBI:68623"/>
        <dbReference type="EC" id="5.1.3.14"/>
    </reaction>
</comment>
<dbReference type="Proteomes" id="UP000254052">
    <property type="component" value="Unassembled WGS sequence"/>
</dbReference>
<comment type="similarity">
    <text evidence="3 5">Belongs to the UDP-N-acetylglucosamine 2-epimerase family.</text>
</comment>
<proteinExistence type="inferred from homology"/>
<dbReference type="InterPro" id="IPR029767">
    <property type="entry name" value="WecB-like"/>
</dbReference>
<evidence type="ECO:0000313" key="8">
    <source>
        <dbReference type="Proteomes" id="UP000254052"/>
    </source>
</evidence>
<protein>
    <recommendedName>
        <fullName evidence="4">UDP-N-acetylglucosamine 2-epimerase (non-hydrolyzing)</fullName>
        <ecNumber evidence="4">5.1.3.14</ecNumber>
    </recommendedName>
</protein>
<evidence type="ECO:0000256" key="5">
    <source>
        <dbReference type="RuleBase" id="RU003513"/>
    </source>
</evidence>
<evidence type="ECO:0000256" key="3">
    <source>
        <dbReference type="ARBA" id="ARBA00038209"/>
    </source>
</evidence>
<evidence type="ECO:0000259" key="6">
    <source>
        <dbReference type="Pfam" id="PF02350"/>
    </source>
</evidence>
<dbReference type="Pfam" id="PF02350">
    <property type="entry name" value="Epimerase_2"/>
    <property type="match status" value="1"/>
</dbReference>